<keyword evidence="1" id="KW-0472">Membrane</keyword>
<dbReference type="Proteomes" id="UP000799779">
    <property type="component" value="Unassembled WGS sequence"/>
</dbReference>
<keyword evidence="1" id="KW-0812">Transmembrane</keyword>
<gene>
    <name evidence="2" type="ORF">P154DRAFT_65978</name>
</gene>
<keyword evidence="1" id="KW-1133">Transmembrane helix</keyword>
<dbReference type="EMBL" id="ML977569">
    <property type="protein sequence ID" value="KAF2004086.1"/>
    <property type="molecule type" value="Genomic_DNA"/>
</dbReference>
<organism evidence="2 3">
    <name type="scientific">Amniculicola lignicola CBS 123094</name>
    <dbReference type="NCBI Taxonomy" id="1392246"/>
    <lineage>
        <taxon>Eukaryota</taxon>
        <taxon>Fungi</taxon>
        <taxon>Dikarya</taxon>
        <taxon>Ascomycota</taxon>
        <taxon>Pezizomycotina</taxon>
        <taxon>Dothideomycetes</taxon>
        <taxon>Pleosporomycetidae</taxon>
        <taxon>Pleosporales</taxon>
        <taxon>Amniculicolaceae</taxon>
        <taxon>Amniculicola</taxon>
    </lineage>
</organism>
<keyword evidence="3" id="KW-1185">Reference proteome</keyword>
<name>A0A6A5X1I0_9PLEO</name>
<proteinExistence type="predicted"/>
<evidence type="ECO:0000313" key="2">
    <source>
        <dbReference type="EMBL" id="KAF2004086.1"/>
    </source>
</evidence>
<evidence type="ECO:0000313" key="3">
    <source>
        <dbReference type="Proteomes" id="UP000799779"/>
    </source>
</evidence>
<protein>
    <submittedName>
        <fullName evidence="2">Uncharacterized protein</fullName>
    </submittedName>
</protein>
<feature type="transmembrane region" description="Helical" evidence="1">
    <location>
        <begin position="70"/>
        <end position="92"/>
    </location>
</feature>
<evidence type="ECO:0000256" key="1">
    <source>
        <dbReference type="SAM" id="Phobius"/>
    </source>
</evidence>
<dbReference type="AlphaFoldDB" id="A0A6A5X1I0"/>
<accession>A0A6A5X1I0</accession>
<reference evidence="2" key="1">
    <citation type="journal article" date="2020" name="Stud. Mycol.">
        <title>101 Dothideomycetes genomes: a test case for predicting lifestyles and emergence of pathogens.</title>
        <authorList>
            <person name="Haridas S."/>
            <person name="Albert R."/>
            <person name="Binder M."/>
            <person name="Bloem J."/>
            <person name="Labutti K."/>
            <person name="Salamov A."/>
            <person name="Andreopoulos B."/>
            <person name="Baker S."/>
            <person name="Barry K."/>
            <person name="Bills G."/>
            <person name="Bluhm B."/>
            <person name="Cannon C."/>
            <person name="Castanera R."/>
            <person name="Culley D."/>
            <person name="Daum C."/>
            <person name="Ezra D."/>
            <person name="Gonzalez J."/>
            <person name="Henrissat B."/>
            <person name="Kuo A."/>
            <person name="Liang C."/>
            <person name="Lipzen A."/>
            <person name="Lutzoni F."/>
            <person name="Magnuson J."/>
            <person name="Mondo S."/>
            <person name="Nolan M."/>
            <person name="Ohm R."/>
            <person name="Pangilinan J."/>
            <person name="Park H.-J."/>
            <person name="Ramirez L."/>
            <person name="Alfaro M."/>
            <person name="Sun H."/>
            <person name="Tritt A."/>
            <person name="Yoshinaga Y."/>
            <person name="Zwiers L.-H."/>
            <person name="Turgeon B."/>
            <person name="Goodwin S."/>
            <person name="Spatafora J."/>
            <person name="Crous P."/>
            <person name="Grigoriev I."/>
        </authorList>
    </citation>
    <scope>NUCLEOTIDE SEQUENCE</scope>
    <source>
        <strain evidence="2">CBS 123094</strain>
    </source>
</reference>
<sequence>MIAWQSFSFALSPCTPVFSSAVESDCPFLIPWGALSRIFVCSPGTLAGCRGISSVTATSKLDRQTHHTPLIFTCFGFHLLRLILAVVSFVSIS</sequence>